<feature type="compositionally biased region" description="Basic and acidic residues" evidence="18">
    <location>
        <begin position="65"/>
        <end position="89"/>
    </location>
</feature>
<keyword evidence="5" id="KW-0158">Chromosome</keyword>
<gene>
    <name evidence="21" type="primary">LOC105433548</name>
</gene>
<evidence type="ECO:0000256" key="8">
    <source>
        <dbReference type="ARBA" id="ARBA00022630"/>
    </source>
</evidence>
<dbReference type="GO" id="GO:0003723">
    <property type="term" value="F:RNA binding"/>
    <property type="evidence" value="ECO:0007669"/>
    <property type="project" value="UniProtKB-ARBA"/>
</dbReference>
<dbReference type="GO" id="GO:0003682">
    <property type="term" value="F:chromatin binding"/>
    <property type="evidence" value="ECO:0007669"/>
    <property type="project" value="TreeGrafter"/>
</dbReference>
<keyword evidence="6 16" id="KW-0678">Repressor</keyword>
<feature type="compositionally biased region" description="Acidic residues" evidence="18">
    <location>
        <begin position="105"/>
        <end position="114"/>
    </location>
</feature>
<evidence type="ECO:0000256" key="16">
    <source>
        <dbReference type="PIRNR" id="PIRNR038051"/>
    </source>
</evidence>
<evidence type="ECO:0000256" key="6">
    <source>
        <dbReference type="ARBA" id="ARBA00022491"/>
    </source>
</evidence>
<organism evidence="20 21">
    <name type="scientific">Pogonomyrmex barbatus</name>
    <name type="common">red harvester ant</name>
    <dbReference type="NCBI Taxonomy" id="144034"/>
    <lineage>
        <taxon>Eukaryota</taxon>
        <taxon>Metazoa</taxon>
        <taxon>Ecdysozoa</taxon>
        <taxon>Arthropoda</taxon>
        <taxon>Hexapoda</taxon>
        <taxon>Insecta</taxon>
        <taxon>Pterygota</taxon>
        <taxon>Neoptera</taxon>
        <taxon>Endopterygota</taxon>
        <taxon>Hymenoptera</taxon>
        <taxon>Apocrita</taxon>
        <taxon>Aculeata</taxon>
        <taxon>Formicoidea</taxon>
        <taxon>Formicidae</taxon>
        <taxon>Myrmicinae</taxon>
        <taxon>Pogonomyrmex</taxon>
    </lineage>
</organism>
<dbReference type="SUPFAM" id="SSF51905">
    <property type="entry name" value="FAD/NAD(P)-binding domain"/>
    <property type="match status" value="1"/>
</dbReference>
<sequence length="825" mass="91689">MYSCRLFEASKQTRESFASSIKPNSIICQRLNIQNKMSRRKRAKVEYREMEEKYNQMEDENASDTSEKSKTGLVTPEKKAPIEVKKESESTVPAPVPSASKTEVKEEDDQDSDHEDPHVKELLNGLEGAAFQSRLPFDKMTSTEAACFLDISSGPPQTQKVFLHIRNRLLQIWLENPKQQLIIENALPQIESPYNSDTVLARRIHAFLERHGFINFGVFKRLKPLPTKKLGKVIVIGAGIAGLAAAQQMQQFGLEVMVLEARDRVGGRIATFRKSSYIADLGAMVVTGLGGNPVTTLSKQINMELHKIRQKCPLYESDGQTVPKDKDEMVEREFNRLLEATSYLSHQLDFNYVNSAGSGGQGSNTRPVSLGQALEWVIRLQEQGVKQRQVAHLRSVLSLQGRLITNQHRMISIMDRLMELNKQYKEMTESKLQTRDITQEFVLRSKLRDLHNACKEWDQLSDQQKEIEAKLQELEASPPSDVYLSSKDRQILDWHFANLEFANATSLSNLSLKHWDQDDDFEFTGSHLTVRNGYSCVPVALSEGLDIRLNTAVRAVRYGPNGVEVWATPSRSPHTNHTVYKADAVLVTLPLGVLKTSAPPSGVTFNPPLPDWKAQAIQRLGFGNLNKVVLCFERIFWDPTANLFGHVGSTTASRGELFLFWNLYKAPVLLALVAGEAACVMENVSDDVIVGRCIAVLKGIFGNQVVPQPRESVVTRWRADPWARGSYSFVAVGSSGSDYDLLAAPVSPPHLVNQPAPQPRVFFAGEHTIRNYPATVHGAFLSGLREGGRIADQLCGSPYAPPTMTASVPPSTGITPANTSSSSTP</sequence>
<dbReference type="FunFam" id="3.90.660.10:FF:000001">
    <property type="entry name" value="Lysine-specific histone demethylase"/>
    <property type="match status" value="1"/>
</dbReference>
<keyword evidence="15 16" id="KW-0539">Nucleus</keyword>
<dbReference type="InterPro" id="IPR036388">
    <property type="entry name" value="WH-like_DNA-bd_sf"/>
</dbReference>
<feature type="binding site" evidence="17">
    <location>
        <begin position="775"/>
        <end position="776"/>
    </location>
    <ligand>
        <name>FAD</name>
        <dbReference type="ChEBI" id="CHEBI:57692"/>
    </ligand>
</feature>
<dbReference type="PANTHER" id="PTHR10742">
    <property type="entry name" value="FLAVIN MONOAMINE OXIDASE"/>
    <property type="match status" value="1"/>
</dbReference>
<evidence type="ECO:0000313" key="20">
    <source>
        <dbReference type="Proteomes" id="UP000504615"/>
    </source>
</evidence>
<evidence type="ECO:0000256" key="14">
    <source>
        <dbReference type="ARBA" id="ARBA00023163"/>
    </source>
</evidence>
<dbReference type="GO" id="GO:0050660">
    <property type="term" value="F:flavin adenine dinucleotide binding"/>
    <property type="evidence" value="ECO:0007669"/>
    <property type="project" value="UniProtKB-UniRule"/>
</dbReference>
<feature type="binding site" evidence="17">
    <location>
        <begin position="284"/>
        <end position="285"/>
    </location>
    <ligand>
        <name>FAD</name>
        <dbReference type="ChEBI" id="CHEBI:57692"/>
    </ligand>
</feature>
<dbReference type="GO" id="GO:0008284">
    <property type="term" value="P:positive regulation of cell population proliferation"/>
    <property type="evidence" value="ECO:0007669"/>
    <property type="project" value="UniProtKB-ARBA"/>
</dbReference>
<evidence type="ECO:0000256" key="13">
    <source>
        <dbReference type="ARBA" id="ARBA00023054"/>
    </source>
</evidence>
<keyword evidence="20" id="KW-1185">Reference proteome</keyword>
<dbReference type="InterPro" id="IPR002937">
    <property type="entry name" value="Amino_oxidase"/>
</dbReference>
<dbReference type="FunFam" id="1.10.10.10:FF:000064">
    <property type="entry name" value="Lysine-specific histone demethylase 1A"/>
    <property type="match status" value="1"/>
</dbReference>
<feature type="domain" description="SWIRM" evidence="19">
    <location>
        <begin position="126"/>
        <end position="225"/>
    </location>
</feature>
<dbReference type="InterPro" id="IPR009057">
    <property type="entry name" value="Homeodomain-like_sf"/>
</dbReference>
<reference evidence="21" key="1">
    <citation type="submission" date="2025-08" db="UniProtKB">
        <authorList>
            <consortium name="RefSeq"/>
        </authorList>
    </citation>
    <scope>IDENTIFICATION</scope>
</reference>
<dbReference type="FunFam" id="1.10.287.80:FF:000002">
    <property type="entry name" value="Lysine-specific histone demethylase 1A"/>
    <property type="match status" value="1"/>
</dbReference>
<feature type="region of interest" description="Disordered" evidence="18">
    <location>
        <begin position="38"/>
        <end position="117"/>
    </location>
</feature>
<evidence type="ECO:0000256" key="2">
    <source>
        <dbReference type="ARBA" id="ARBA00004123"/>
    </source>
</evidence>
<evidence type="ECO:0000256" key="11">
    <source>
        <dbReference type="ARBA" id="ARBA00023002"/>
    </source>
</evidence>
<feature type="compositionally biased region" description="Basic and acidic residues" evidence="18">
    <location>
        <begin position="44"/>
        <end position="56"/>
    </location>
</feature>
<dbReference type="OrthoDB" id="9982100at2759"/>
<keyword evidence="14 16" id="KW-0804">Transcription</keyword>
<evidence type="ECO:0000256" key="1">
    <source>
        <dbReference type="ARBA" id="ARBA00001974"/>
    </source>
</evidence>
<comment type="cofactor">
    <cofactor evidence="1 16 17">
        <name>FAD</name>
        <dbReference type="ChEBI" id="CHEBI:57692"/>
    </cofactor>
</comment>
<proteinExistence type="inferred from homology"/>
<evidence type="ECO:0000256" key="3">
    <source>
        <dbReference type="ARBA" id="ARBA00004286"/>
    </source>
</evidence>
<dbReference type="GeneID" id="105433548"/>
<dbReference type="InterPro" id="IPR007526">
    <property type="entry name" value="SWIRM"/>
</dbReference>
<dbReference type="AlphaFoldDB" id="A0A6I9XMI7"/>
<dbReference type="GO" id="GO:0005694">
    <property type="term" value="C:chromosome"/>
    <property type="evidence" value="ECO:0007669"/>
    <property type="project" value="UniProtKB-SubCell"/>
</dbReference>
<dbReference type="PANTHER" id="PTHR10742:SF386">
    <property type="entry name" value="LYSINE-SPECIFIC HISTONE DEMETHYLASE 1A"/>
    <property type="match status" value="1"/>
</dbReference>
<dbReference type="PROSITE" id="PS50934">
    <property type="entry name" value="SWIRM"/>
    <property type="match status" value="1"/>
</dbReference>
<evidence type="ECO:0000256" key="7">
    <source>
        <dbReference type="ARBA" id="ARBA00022553"/>
    </source>
</evidence>
<evidence type="ECO:0000256" key="10">
    <source>
        <dbReference type="ARBA" id="ARBA00022853"/>
    </source>
</evidence>
<dbReference type="Gene3D" id="3.50.50.60">
    <property type="entry name" value="FAD/NAD(P)-binding domain"/>
    <property type="match status" value="2"/>
</dbReference>
<dbReference type="FunFam" id="3.50.50.60:FF:000029">
    <property type="entry name" value="Lysine-specific histone demethylase"/>
    <property type="match status" value="1"/>
</dbReference>
<dbReference type="InterPro" id="IPR050281">
    <property type="entry name" value="Flavin_monoamine_oxidase"/>
</dbReference>
<dbReference type="GO" id="GO:0005634">
    <property type="term" value="C:nucleus"/>
    <property type="evidence" value="ECO:0007669"/>
    <property type="project" value="UniProtKB-SubCell"/>
</dbReference>
<dbReference type="SUPFAM" id="SSF54373">
    <property type="entry name" value="FAD-linked reductases, C-terminal domain"/>
    <property type="match status" value="1"/>
</dbReference>
<keyword evidence="7" id="KW-0597">Phosphoprotein</keyword>
<dbReference type="KEGG" id="pbar:105433548"/>
<dbReference type="PIRSF" id="PIRSF038051">
    <property type="entry name" value="Histone_Lys-demethylase"/>
    <property type="match status" value="1"/>
</dbReference>
<dbReference type="Pfam" id="PF01593">
    <property type="entry name" value="Amino_oxidase"/>
    <property type="match status" value="2"/>
</dbReference>
<name>A0A6I9XMI7_9HYME</name>
<dbReference type="EC" id="1.14.99.66" evidence="16"/>
<keyword evidence="11 16" id="KW-0560">Oxidoreductase</keyword>
<dbReference type="RefSeq" id="XP_011647220.1">
    <property type="nucleotide sequence ID" value="XM_011648918.2"/>
</dbReference>
<comment type="subcellular location">
    <subcellularLocation>
        <location evidence="3">Chromosome</location>
    </subcellularLocation>
    <subcellularLocation>
        <location evidence="2 16">Nucleus</location>
    </subcellularLocation>
</comment>
<evidence type="ECO:0000256" key="9">
    <source>
        <dbReference type="ARBA" id="ARBA00022827"/>
    </source>
</evidence>
<dbReference type="CTD" id="40217"/>
<dbReference type="Proteomes" id="UP000504615">
    <property type="component" value="Unplaced"/>
</dbReference>
<dbReference type="GO" id="GO:0006355">
    <property type="term" value="P:regulation of DNA-templated transcription"/>
    <property type="evidence" value="ECO:0007669"/>
    <property type="project" value="InterPro"/>
</dbReference>
<keyword evidence="8 16" id="KW-0285">Flavoprotein</keyword>
<dbReference type="SUPFAM" id="SSF46689">
    <property type="entry name" value="Homeodomain-like"/>
    <property type="match status" value="1"/>
</dbReference>
<dbReference type="Gene3D" id="1.10.10.10">
    <property type="entry name" value="Winged helix-like DNA-binding domain superfamily/Winged helix DNA-binding domain"/>
    <property type="match status" value="1"/>
</dbReference>
<feature type="binding site" evidence="17">
    <location>
        <position position="262"/>
    </location>
    <ligand>
        <name>FAD</name>
        <dbReference type="ChEBI" id="CHEBI:57692"/>
    </ligand>
</feature>
<evidence type="ECO:0000259" key="19">
    <source>
        <dbReference type="PROSITE" id="PS50934"/>
    </source>
</evidence>
<feature type="region of interest" description="Disordered" evidence="18">
    <location>
        <begin position="801"/>
        <end position="825"/>
    </location>
</feature>
<comment type="catalytic activity">
    <reaction evidence="16">
        <text>N(6),N(6)-dimethyl-L-lysyl(4)-[histone H3] + 2 A + 2 H2O = L-lysyl(4)-[histone H3] + 2 formaldehyde + 2 AH2</text>
        <dbReference type="Rhea" id="RHEA:60244"/>
        <dbReference type="Rhea" id="RHEA-COMP:15540"/>
        <dbReference type="Rhea" id="RHEA-COMP:15547"/>
        <dbReference type="ChEBI" id="CHEBI:13193"/>
        <dbReference type="ChEBI" id="CHEBI:15377"/>
        <dbReference type="ChEBI" id="CHEBI:16842"/>
        <dbReference type="ChEBI" id="CHEBI:17499"/>
        <dbReference type="ChEBI" id="CHEBI:29969"/>
        <dbReference type="ChEBI" id="CHEBI:61976"/>
        <dbReference type="EC" id="1.14.99.66"/>
    </reaction>
</comment>
<evidence type="ECO:0000256" key="4">
    <source>
        <dbReference type="ARBA" id="ARBA00005995"/>
    </source>
</evidence>
<feature type="binding site" evidence="17">
    <location>
        <position position="766"/>
    </location>
    <ligand>
        <name>FAD</name>
        <dbReference type="ChEBI" id="CHEBI:57692"/>
    </ligand>
</feature>
<dbReference type="Gene3D" id="1.10.287.80">
    <property type="entry name" value="ATP synthase, gamma subunit, helix hairpin domain"/>
    <property type="match status" value="1"/>
</dbReference>
<dbReference type="Gene3D" id="3.90.660.10">
    <property type="match status" value="1"/>
</dbReference>
<accession>A0A6I9XMI7</accession>
<protein>
    <recommendedName>
        <fullName evidence="16">Lysine-specific histone demethylase</fullName>
        <ecNumber evidence="16">1.14.99.66</ecNumber>
    </recommendedName>
</protein>
<dbReference type="GO" id="GO:0140682">
    <property type="term" value="F:FAD-dependent H3K4me/H3K4me3 demethylase activity"/>
    <property type="evidence" value="ECO:0007669"/>
    <property type="project" value="UniProtKB-EC"/>
</dbReference>
<comment type="similarity">
    <text evidence="4 16">Belongs to the flavin monoamine oxidase family.</text>
</comment>
<keyword evidence="13" id="KW-0175">Coiled coil</keyword>
<feature type="binding site" evidence="17">
    <location>
        <position position="268"/>
    </location>
    <ligand>
        <name>FAD</name>
        <dbReference type="ChEBI" id="CHEBI:57692"/>
    </ligand>
</feature>
<evidence type="ECO:0000256" key="17">
    <source>
        <dbReference type="PIRSR" id="PIRSR038051-1"/>
    </source>
</evidence>
<evidence type="ECO:0000313" key="21">
    <source>
        <dbReference type="RefSeq" id="XP_011647220.1"/>
    </source>
</evidence>
<evidence type="ECO:0000256" key="5">
    <source>
        <dbReference type="ARBA" id="ARBA00022454"/>
    </source>
</evidence>
<keyword evidence="10 16" id="KW-0156">Chromatin regulator</keyword>
<dbReference type="InterPro" id="IPR036188">
    <property type="entry name" value="FAD/NAD-bd_sf"/>
</dbReference>
<evidence type="ECO:0000256" key="18">
    <source>
        <dbReference type="SAM" id="MobiDB-lite"/>
    </source>
</evidence>
<evidence type="ECO:0000256" key="12">
    <source>
        <dbReference type="ARBA" id="ARBA00023015"/>
    </source>
</evidence>
<keyword evidence="9 16" id="KW-0274">FAD</keyword>
<dbReference type="Pfam" id="PF04433">
    <property type="entry name" value="SWIRM"/>
    <property type="match status" value="1"/>
</dbReference>
<comment type="function">
    <text evidence="16">Histone demethylase that specifically demethylates 'Lys-4' of histone H3, a specific tag for epigenetic transcriptional activation, thereby acting as a corepressor. Acts by oxidizing the substrate by FAD to generate the corresponding imine that is subsequently hydrolyzed. Demethylates both mono- and di-methylated 'Lys-4' of histone H3.</text>
</comment>
<dbReference type="InterPro" id="IPR017366">
    <property type="entry name" value="Hist_Lys-spec_deMease"/>
</dbReference>
<feature type="compositionally biased region" description="Polar residues" evidence="18">
    <location>
        <begin position="804"/>
        <end position="825"/>
    </location>
</feature>
<evidence type="ECO:0000256" key="15">
    <source>
        <dbReference type="ARBA" id="ARBA00023242"/>
    </source>
</evidence>
<keyword evidence="12 16" id="KW-0805">Transcription regulation</keyword>